<organism evidence="1">
    <name type="scientific">Rhizophora mucronata</name>
    <name type="common">Asiatic mangrove</name>
    <dbReference type="NCBI Taxonomy" id="61149"/>
    <lineage>
        <taxon>Eukaryota</taxon>
        <taxon>Viridiplantae</taxon>
        <taxon>Streptophyta</taxon>
        <taxon>Embryophyta</taxon>
        <taxon>Tracheophyta</taxon>
        <taxon>Spermatophyta</taxon>
        <taxon>Magnoliopsida</taxon>
        <taxon>eudicotyledons</taxon>
        <taxon>Gunneridae</taxon>
        <taxon>Pentapetalae</taxon>
        <taxon>rosids</taxon>
        <taxon>fabids</taxon>
        <taxon>Malpighiales</taxon>
        <taxon>Rhizophoraceae</taxon>
        <taxon>Rhizophora</taxon>
    </lineage>
</organism>
<dbReference type="AlphaFoldDB" id="A0A2P2IU69"/>
<protein>
    <submittedName>
        <fullName evidence="1">Uncharacterized protein</fullName>
    </submittedName>
</protein>
<sequence>MVMGTKGFSIFLLILLLHLVVMFNDWKFFKLI</sequence>
<evidence type="ECO:0000313" key="1">
    <source>
        <dbReference type="EMBL" id="MBW84766.1"/>
    </source>
</evidence>
<dbReference type="EMBL" id="GGEC01004283">
    <property type="protein sequence ID" value="MBW84766.1"/>
    <property type="molecule type" value="Transcribed_RNA"/>
</dbReference>
<name>A0A2P2IU69_RHIMU</name>
<reference evidence="1" key="1">
    <citation type="submission" date="2018-02" db="EMBL/GenBank/DDBJ databases">
        <title>Rhizophora mucronata_Transcriptome.</title>
        <authorList>
            <person name="Meera S.P."/>
            <person name="Sreeshan A."/>
            <person name="Augustine A."/>
        </authorList>
    </citation>
    <scope>NUCLEOTIDE SEQUENCE</scope>
    <source>
        <tissue evidence="1">Leaf</tissue>
    </source>
</reference>
<proteinExistence type="predicted"/>
<accession>A0A2P2IU69</accession>